<proteinExistence type="predicted"/>
<dbReference type="AlphaFoldDB" id="A0A3R0XMR0"/>
<dbReference type="GO" id="GO:0007155">
    <property type="term" value="P:cell adhesion"/>
    <property type="evidence" value="ECO:0007669"/>
    <property type="project" value="InterPro"/>
</dbReference>
<reference evidence="2" key="1">
    <citation type="submission" date="2018-07" db="EMBL/GenBank/DDBJ databases">
        <authorList>
            <person name="Ashton P.M."/>
            <person name="Dallman T."/>
            <person name="Nair S."/>
            <person name="De Pinna E."/>
            <person name="Peters T."/>
            <person name="Grant K."/>
        </authorList>
    </citation>
    <scope>NUCLEOTIDE SEQUENCE [LARGE SCALE GENOMIC DNA]</scope>
    <source>
        <strain evidence="2">157339</strain>
    </source>
</reference>
<feature type="chain" id="PRO_5018578661" description="Fimbrial protein" evidence="1">
    <location>
        <begin position="27"/>
        <end position="352"/>
    </location>
</feature>
<comment type="caution">
    <text evidence="2">The sequence shown here is derived from an EMBL/GenBank/DDBJ whole genome shotgun (WGS) entry which is preliminary data.</text>
</comment>
<dbReference type="GO" id="GO:0009289">
    <property type="term" value="C:pilus"/>
    <property type="evidence" value="ECO:0007669"/>
    <property type="project" value="InterPro"/>
</dbReference>
<dbReference type="InterPro" id="IPR036937">
    <property type="entry name" value="Adhesion_dom_fimbrial_sf"/>
</dbReference>
<dbReference type="Gene3D" id="2.60.40.1090">
    <property type="entry name" value="Fimbrial-type adhesion domain"/>
    <property type="match status" value="1"/>
</dbReference>
<accession>A0A3R0XMR0</accession>
<dbReference type="EMBL" id="RVHM01000044">
    <property type="protein sequence ID" value="MLU99466.1"/>
    <property type="molecule type" value="Genomic_DNA"/>
</dbReference>
<evidence type="ECO:0000313" key="2">
    <source>
        <dbReference type="EMBL" id="MLU99466.1"/>
    </source>
</evidence>
<evidence type="ECO:0000256" key="1">
    <source>
        <dbReference type="SAM" id="SignalP"/>
    </source>
</evidence>
<feature type="signal peptide" evidence="1">
    <location>
        <begin position="1"/>
        <end position="26"/>
    </location>
</feature>
<sequence length="352" mass="37604">MNRPGLWGIPAVLLILLSLVSLPARAIDDGCTTSSGTVQLSNVNANTSTTTSGQILYSSNHTISYKCTRGGMSSGDFQTHVVFSPAFRTLMESFKNLGLGLRLHITEKDSKGTSGTVDITWKQIQEIFPSPGKTFKFGPLRSSQYKYGETATLSAVVSLELFVDTKFNDVMLVKPIPGMQIMDLVSSLGGSSIKAAIFTGGFNLRILPDNLGTVDISPMLVSLGHFYITDAEKKSGSFTVTARQQNAANSAFSVALRIRFNAPAGMSLTADKTAVLLKNTGDSGDNGLQLSIVEDESGKKVIFDKDEEMGNINIGTSSTGRAQKTYHAVLDKTGVPVTGNFQVSSTVTVTYN</sequence>
<dbReference type="SUPFAM" id="SSF49401">
    <property type="entry name" value="Bacterial adhesins"/>
    <property type="match status" value="1"/>
</dbReference>
<keyword evidence="1" id="KW-0732">Signal</keyword>
<evidence type="ECO:0008006" key="3">
    <source>
        <dbReference type="Google" id="ProtNLM"/>
    </source>
</evidence>
<dbReference type="Proteomes" id="UP000885374">
    <property type="component" value="Unassembled WGS sequence"/>
</dbReference>
<name>A0A3R0XMR0_SALET</name>
<gene>
    <name evidence="2" type="ORF">DRU74_22560</name>
</gene>
<dbReference type="InterPro" id="IPR008966">
    <property type="entry name" value="Adhesion_dom_sf"/>
</dbReference>
<organism evidence="2">
    <name type="scientific">Salmonella enterica I</name>
    <dbReference type="NCBI Taxonomy" id="59201"/>
    <lineage>
        <taxon>Bacteria</taxon>
        <taxon>Pseudomonadati</taxon>
        <taxon>Pseudomonadota</taxon>
        <taxon>Gammaproteobacteria</taxon>
        <taxon>Enterobacterales</taxon>
        <taxon>Enterobacteriaceae</taxon>
        <taxon>Salmonella</taxon>
    </lineage>
</organism>
<protein>
    <recommendedName>
        <fullName evidence="3">Fimbrial protein</fullName>
    </recommendedName>
</protein>